<evidence type="ECO:0000259" key="8">
    <source>
        <dbReference type="PROSITE" id="PS50928"/>
    </source>
</evidence>
<comment type="subcellular location">
    <subcellularLocation>
        <location evidence="1 7">Cell membrane</location>
        <topology evidence="1 7">Multi-pass membrane protein</topology>
    </subcellularLocation>
</comment>
<organism evidence="9 10">
    <name type="scientific">Paenibacillus taihuensis</name>
    <dbReference type="NCBI Taxonomy" id="1156355"/>
    <lineage>
        <taxon>Bacteria</taxon>
        <taxon>Bacillati</taxon>
        <taxon>Bacillota</taxon>
        <taxon>Bacilli</taxon>
        <taxon>Bacillales</taxon>
        <taxon>Paenibacillaceae</taxon>
        <taxon>Paenibacillus</taxon>
    </lineage>
</organism>
<feature type="transmembrane region" description="Helical" evidence="7">
    <location>
        <begin position="113"/>
        <end position="131"/>
    </location>
</feature>
<feature type="transmembrane region" description="Helical" evidence="7">
    <location>
        <begin position="164"/>
        <end position="186"/>
    </location>
</feature>
<dbReference type="Pfam" id="PF00528">
    <property type="entry name" value="BPD_transp_1"/>
    <property type="match status" value="1"/>
</dbReference>
<comment type="caution">
    <text evidence="9">The sequence shown here is derived from an EMBL/GenBank/DDBJ whole genome shotgun (WGS) entry which is preliminary data.</text>
</comment>
<evidence type="ECO:0000256" key="4">
    <source>
        <dbReference type="ARBA" id="ARBA00022692"/>
    </source>
</evidence>
<accession>A0A3D9R563</accession>
<name>A0A3D9R563_9BACL</name>
<gene>
    <name evidence="9" type="ORF">A8990_13314</name>
</gene>
<evidence type="ECO:0000256" key="2">
    <source>
        <dbReference type="ARBA" id="ARBA00022448"/>
    </source>
</evidence>
<dbReference type="PANTHER" id="PTHR43227:SF3">
    <property type="entry name" value="BINDING-PROTEIN-DEPENDENT TRANSPORT SYSTEMS INNER MEMBRANE COMPONENT"/>
    <property type="match status" value="1"/>
</dbReference>
<evidence type="ECO:0000256" key="7">
    <source>
        <dbReference type="RuleBase" id="RU363032"/>
    </source>
</evidence>
<dbReference type="CDD" id="cd06261">
    <property type="entry name" value="TM_PBP2"/>
    <property type="match status" value="1"/>
</dbReference>
<keyword evidence="4 7" id="KW-0812">Transmembrane</keyword>
<evidence type="ECO:0000313" key="10">
    <source>
        <dbReference type="Proteomes" id="UP000256304"/>
    </source>
</evidence>
<dbReference type="GO" id="GO:0055085">
    <property type="term" value="P:transmembrane transport"/>
    <property type="evidence" value="ECO:0007669"/>
    <property type="project" value="InterPro"/>
</dbReference>
<keyword evidence="2 7" id="KW-0813">Transport</keyword>
<keyword evidence="5 7" id="KW-1133">Transmembrane helix</keyword>
<feature type="domain" description="ABC transmembrane type-1" evidence="8">
    <location>
        <begin position="80"/>
        <end position="275"/>
    </location>
</feature>
<feature type="transmembrane region" description="Helical" evidence="7">
    <location>
        <begin position="12"/>
        <end position="32"/>
    </location>
</feature>
<reference evidence="9 10" key="1">
    <citation type="submission" date="2018-08" db="EMBL/GenBank/DDBJ databases">
        <title>Genomic Encyclopedia of Type Strains, Phase III (KMG-III): the genomes of soil and plant-associated and newly described type strains.</title>
        <authorList>
            <person name="Whitman W."/>
        </authorList>
    </citation>
    <scope>NUCLEOTIDE SEQUENCE [LARGE SCALE GENOMIC DNA]</scope>
    <source>
        <strain evidence="9 10">CGMCC 1.10966</strain>
    </source>
</reference>
<keyword evidence="3" id="KW-1003">Cell membrane</keyword>
<evidence type="ECO:0000256" key="1">
    <source>
        <dbReference type="ARBA" id="ARBA00004651"/>
    </source>
</evidence>
<dbReference type="GO" id="GO:0005886">
    <property type="term" value="C:plasma membrane"/>
    <property type="evidence" value="ECO:0007669"/>
    <property type="project" value="UniProtKB-SubCell"/>
</dbReference>
<sequence>MKKTITIETRKKFVGLAFISLWLVGLILFWIYPLVYSLFMSLNKVTIMTDHLQFDFVGFANFKKALTQDAAIPNTFLQFIQQTVLIIPIIVVFSLIIALLLNQKFKGRGLIRGIFFLPVVLTSGNLINTLVGQKQGSISFLVSVTARDTFSSLGPTWGATVNNILANFLIILWYSGVQMLILIAGLQSISPSVYEAAKIDGANGWEALWKITLPGITPFIFISTVYTIVDQFTLTSNPILKIVNDTIFGSNMGFGYASAISWLYFIVITLFLAVSFLIFRNSLRGMRR</sequence>
<proteinExistence type="inferred from homology"/>
<evidence type="ECO:0000256" key="6">
    <source>
        <dbReference type="ARBA" id="ARBA00023136"/>
    </source>
</evidence>
<dbReference type="Proteomes" id="UP000256304">
    <property type="component" value="Unassembled WGS sequence"/>
</dbReference>
<dbReference type="InterPro" id="IPR035906">
    <property type="entry name" value="MetI-like_sf"/>
</dbReference>
<dbReference type="AlphaFoldDB" id="A0A3D9R563"/>
<dbReference type="InterPro" id="IPR050809">
    <property type="entry name" value="UgpAE/MalFG_permease"/>
</dbReference>
<feature type="transmembrane region" description="Helical" evidence="7">
    <location>
        <begin position="259"/>
        <end position="279"/>
    </location>
</feature>
<keyword evidence="6 7" id="KW-0472">Membrane</keyword>
<feature type="transmembrane region" description="Helical" evidence="7">
    <location>
        <begin position="207"/>
        <end position="229"/>
    </location>
</feature>
<dbReference type="PROSITE" id="PS50928">
    <property type="entry name" value="ABC_TM1"/>
    <property type="match status" value="1"/>
</dbReference>
<dbReference type="InterPro" id="IPR000515">
    <property type="entry name" value="MetI-like"/>
</dbReference>
<dbReference type="Gene3D" id="1.10.3720.10">
    <property type="entry name" value="MetI-like"/>
    <property type="match status" value="1"/>
</dbReference>
<comment type="similarity">
    <text evidence="7">Belongs to the binding-protein-dependent transport system permease family.</text>
</comment>
<keyword evidence="10" id="KW-1185">Reference proteome</keyword>
<evidence type="ECO:0000256" key="3">
    <source>
        <dbReference type="ARBA" id="ARBA00022475"/>
    </source>
</evidence>
<evidence type="ECO:0000256" key="5">
    <source>
        <dbReference type="ARBA" id="ARBA00022989"/>
    </source>
</evidence>
<dbReference type="SUPFAM" id="SSF161098">
    <property type="entry name" value="MetI-like"/>
    <property type="match status" value="1"/>
</dbReference>
<dbReference type="PANTHER" id="PTHR43227">
    <property type="entry name" value="BLL4140 PROTEIN"/>
    <property type="match status" value="1"/>
</dbReference>
<dbReference type="EMBL" id="QTTN01000033">
    <property type="protein sequence ID" value="REE69549.1"/>
    <property type="molecule type" value="Genomic_DNA"/>
</dbReference>
<protein>
    <submittedName>
        <fullName evidence="9">ABC-type sugar transport system permease subunit</fullName>
    </submittedName>
</protein>
<evidence type="ECO:0000313" key="9">
    <source>
        <dbReference type="EMBL" id="REE69549.1"/>
    </source>
</evidence>
<keyword evidence="9" id="KW-0762">Sugar transport</keyword>
<feature type="transmembrane region" description="Helical" evidence="7">
    <location>
        <begin position="79"/>
        <end position="101"/>
    </location>
</feature>